<comment type="caution">
    <text evidence="1">The sequence shown here is derived from an EMBL/GenBank/DDBJ whole genome shotgun (WGS) entry which is preliminary data.</text>
</comment>
<proteinExistence type="predicted"/>
<reference evidence="1 2" key="1">
    <citation type="journal article" date="2019" name="Int. J. Syst. Evol. Microbiol.">
        <title>The Global Catalogue of Microorganisms (GCM) 10K type strain sequencing project: providing services to taxonomists for standard genome sequencing and annotation.</title>
        <authorList>
            <consortium name="The Broad Institute Genomics Platform"/>
            <consortium name="The Broad Institute Genome Sequencing Center for Infectious Disease"/>
            <person name="Wu L."/>
            <person name="Ma J."/>
        </authorList>
    </citation>
    <scope>NUCLEOTIDE SEQUENCE [LARGE SCALE GENOMIC DNA]</scope>
    <source>
        <strain evidence="1 2">JCM 9088</strain>
    </source>
</reference>
<dbReference type="RefSeq" id="WP_344493241.1">
    <property type="nucleotide sequence ID" value="NZ_BAAAUD010000018.1"/>
</dbReference>
<dbReference type="EMBL" id="BAAAUD010000018">
    <property type="protein sequence ID" value="GAA2933845.1"/>
    <property type="molecule type" value="Genomic_DNA"/>
</dbReference>
<evidence type="ECO:0000313" key="2">
    <source>
        <dbReference type="Proteomes" id="UP001500403"/>
    </source>
</evidence>
<protein>
    <submittedName>
        <fullName evidence="1">Uncharacterized protein</fullName>
    </submittedName>
</protein>
<gene>
    <name evidence="1" type="ORF">GCM10010446_18310</name>
</gene>
<name>A0ABN3X0S3_9ACTN</name>
<evidence type="ECO:0000313" key="1">
    <source>
        <dbReference type="EMBL" id="GAA2933845.1"/>
    </source>
</evidence>
<sequence>MRDVIARALSWVLSVLAPRRPGRHSATFLAELPEPTAEPAPVDPWSKPWPTPTPEHIRALYTPLRGEDVALTRPYVLAETTMELGVIGERRRAAAFATLGVDYPYSYPGAPFPRSAFAAAGVSA</sequence>
<dbReference type="Proteomes" id="UP001500403">
    <property type="component" value="Unassembled WGS sequence"/>
</dbReference>
<organism evidence="1 2">
    <name type="scientific">Streptomyces enissocaesilis</name>
    <dbReference type="NCBI Taxonomy" id="332589"/>
    <lineage>
        <taxon>Bacteria</taxon>
        <taxon>Bacillati</taxon>
        <taxon>Actinomycetota</taxon>
        <taxon>Actinomycetes</taxon>
        <taxon>Kitasatosporales</taxon>
        <taxon>Streptomycetaceae</taxon>
        <taxon>Streptomyces</taxon>
        <taxon>Streptomyces rochei group</taxon>
    </lineage>
</organism>
<keyword evidence="2" id="KW-1185">Reference proteome</keyword>
<accession>A0ABN3X0S3</accession>